<dbReference type="GO" id="GO:0005739">
    <property type="term" value="C:mitochondrion"/>
    <property type="evidence" value="ECO:0007669"/>
    <property type="project" value="TreeGrafter"/>
</dbReference>
<evidence type="ECO:0000313" key="5">
    <source>
        <dbReference type="EMBL" id="WOL05853.1"/>
    </source>
</evidence>
<reference evidence="5 6" key="1">
    <citation type="submission" date="2023-10" db="EMBL/GenBank/DDBJ databases">
        <title>Chromosome-scale genome assembly provides insights into flower coloration mechanisms of Canna indica.</title>
        <authorList>
            <person name="Li C."/>
        </authorList>
    </citation>
    <scope>NUCLEOTIDE SEQUENCE [LARGE SCALE GENOMIC DNA]</scope>
    <source>
        <tissue evidence="5">Flower</tissue>
    </source>
</reference>
<proteinExistence type="inferred from homology"/>
<evidence type="ECO:0000256" key="2">
    <source>
        <dbReference type="ARBA" id="ARBA00022737"/>
    </source>
</evidence>
<dbReference type="AlphaFoldDB" id="A0AAQ3KBR1"/>
<dbReference type="PANTHER" id="PTHR45717">
    <property type="entry name" value="OS12G0527900 PROTEIN"/>
    <property type="match status" value="1"/>
</dbReference>
<dbReference type="InterPro" id="IPR002885">
    <property type="entry name" value="PPR_rpt"/>
</dbReference>
<feature type="transmembrane region" description="Helical" evidence="4">
    <location>
        <begin position="126"/>
        <end position="149"/>
    </location>
</feature>
<dbReference type="Proteomes" id="UP001327560">
    <property type="component" value="Chromosome 4"/>
</dbReference>
<dbReference type="Gene3D" id="1.25.40.10">
    <property type="entry name" value="Tetratricopeptide repeat domain"/>
    <property type="match status" value="1"/>
</dbReference>
<comment type="similarity">
    <text evidence="1">Belongs to the PPR family. P subfamily.</text>
</comment>
<dbReference type="InterPro" id="IPR011990">
    <property type="entry name" value="TPR-like_helical_dom_sf"/>
</dbReference>
<dbReference type="PANTHER" id="PTHR45717:SF20">
    <property type="entry name" value="OS07G0598500 PROTEIN"/>
    <property type="match status" value="1"/>
</dbReference>
<evidence type="ECO:0000256" key="3">
    <source>
        <dbReference type="PROSITE-ProRule" id="PRU00708"/>
    </source>
</evidence>
<evidence type="ECO:0000256" key="1">
    <source>
        <dbReference type="ARBA" id="ARBA00007626"/>
    </source>
</evidence>
<protein>
    <submittedName>
        <fullName evidence="5">Pentatricopeptide repeat-containing protein</fullName>
    </submittedName>
</protein>
<evidence type="ECO:0000256" key="4">
    <source>
        <dbReference type="SAM" id="Phobius"/>
    </source>
</evidence>
<evidence type="ECO:0000313" key="6">
    <source>
        <dbReference type="Proteomes" id="UP001327560"/>
    </source>
</evidence>
<organism evidence="5 6">
    <name type="scientific">Canna indica</name>
    <name type="common">Indian-shot</name>
    <dbReference type="NCBI Taxonomy" id="4628"/>
    <lineage>
        <taxon>Eukaryota</taxon>
        <taxon>Viridiplantae</taxon>
        <taxon>Streptophyta</taxon>
        <taxon>Embryophyta</taxon>
        <taxon>Tracheophyta</taxon>
        <taxon>Spermatophyta</taxon>
        <taxon>Magnoliopsida</taxon>
        <taxon>Liliopsida</taxon>
        <taxon>Zingiberales</taxon>
        <taxon>Cannaceae</taxon>
        <taxon>Canna</taxon>
    </lineage>
</organism>
<dbReference type="NCBIfam" id="TIGR00756">
    <property type="entry name" value="PPR"/>
    <property type="match status" value="1"/>
</dbReference>
<keyword evidence="2" id="KW-0677">Repeat</keyword>
<dbReference type="PROSITE" id="PS51375">
    <property type="entry name" value="PPR"/>
    <property type="match status" value="1"/>
</dbReference>
<keyword evidence="4" id="KW-0472">Membrane</keyword>
<accession>A0AAQ3KBR1</accession>
<gene>
    <name evidence="5" type="ORF">Cni_G14584</name>
</gene>
<keyword evidence="4" id="KW-1133">Transmembrane helix</keyword>
<dbReference type="GO" id="GO:0003729">
    <property type="term" value="F:mRNA binding"/>
    <property type="evidence" value="ECO:0007669"/>
    <property type="project" value="UniProtKB-ARBA"/>
</dbReference>
<sequence>MIWPLGDPSINLTPELERWTARVHSVRPVELQNVIRELRKRRRYRQALEVSDWMKSRPNIQFMPSDHAVHLDLIGQVINGLSSKNYFNSMREKDKNEKTFVALLKYYVRECLTEKALSHLQKMKELGLVLSLSPLHIMISIYTCILASMTRFSRS</sequence>
<name>A0AAQ3KBR1_9LILI</name>
<keyword evidence="4" id="KW-0812">Transmembrane</keyword>
<keyword evidence="6" id="KW-1185">Reference proteome</keyword>
<feature type="repeat" description="PPR" evidence="3">
    <location>
        <begin position="96"/>
        <end position="130"/>
    </location>
</feature>
<dbReference type="EMBL" id="CP136893">
    <property type="protein sequence ID" value="WOL05853.1"/>
    <property type="molecule type" value="Genomic_DNA"/>
</dbReference>